<evidence type="ECO:0000259" key="6">
    <source>
        <dbReference type="Pfam" id="PF00266"/>
    </source>
</evidence>
<dbReference type="InterPro" id="IPR015421">
    <property type="entry name" value="PyrdxlP-dep_Trfase_major"/>
</dbReference>
<organism evidence="7">
    <name type="scientific">marine metagenome</name>
    <dbReference type="NCBI Taxonomy" id="408172"/>
    <lineage>
        <taxon>unclassified sequences</taxon>
        <taxon>metagenomes</taxon>
        <taxon>ecological metagenomes</taxon>
    </lineage>
</organism>
<evidence type="ECO:0000256" key="4">
    <source>
        <dbReference type="ARBA" id="ARBA00022679"/>
    </source>
</evidence>
<dbReference type="GO" id="GO:0004760">
    <property type="term" value="F:L-serine-pyruvate transaminase activity"/>
    <property type="evidence" value="ECO:0007669"/>
    <property type="project" value="TreeGrafter"/>
</dbReference>
<dbReference type="InterPro" id="IPR020578">
    <property type="entry name" value="Aminotrans_V_PyrdxlP_BS"/>
</dbReference>
<evidence type="ECO:0000256" key="5">
    <source>
        <dbReference type="ARBA" id="ARBA00022898"/>
    </source>
</evidence>
<dbReference type="GO" id="GO:0019265">
    <property type="term" value="P:glycine biosynthetic process, by transamination of glyoxylate"/>
    <property type="evidence" value="ECO:0007669"/>
    <property type="project" value="TreeGrafter"/>
</dbReference>
<dbReference type="PROSITE" id="PS00595">
    <property type="entry name" value="AA_TRANSFER_CLASS_5"/>
    <property type="match status" value="1"/>
</dbReference>
<feature type="non-terminal residue" evidence="7">
    <location>
        <position position="1"/>
    </location>
</feature>
<feature type="domain" description="Aminotransferase class V" evidence="6">
    <location>
        <begin position="9"/>
        <end position="249"/>
    </location>
</feature>
<dbReference type="PANTHER" id="PTHR21152">
    <property type="entry name" value="AMINOTRANSFERASE CLASS V"/>
    <property type="match status" value="1"/>
</dbReference>
<dbReference type="EMBL" id="UINC01026518">
    <property type="protein sequence ID" value="SVB04120.1"/>
    <property type="molecule type" value="Genomic_DNA"/>
</dbReference>
<name>A0A382ARD7_9ZZZZ</name>
<evidence type="ECO:0000256" key="2">
    <source>
        <dbReference type="ARBA" id="ARBA00009236"/>
    </source>
</evidence>
<dbReference type="InterPro" id="IPR000192">
    <property type="entry name" value="Aminotrans_V_dom"/>
</dbReference>
<proteinExistence type="inferred from homology"/>
<keyword evidence="5" id="KW-0663">Pyridoxal phosphate</keyword>
<accession>A0A382ARD7</accession>
<keyword evidence="3" id="KW-0032">Aminotransferase</keyword>
<evidence type="ECO:0000313" key="7">
    <source>
        <dbReference type="EMBL" id="SVB04120.1"/>
    </source>
</evidence>
<protein>
    <recommendedName>
        <fullName evidence="6">Aminotransferase class V domain-containing protein</fullName>
    </recommendedName>
</protein>
<dbReference type="InterPro" id="IPR015424">
    <property type="entry name" value="PyrdxlP-dep_Trfase"/>
</dbReference>
<keyword evidence="4" id="KW-0808">Transferase</keyword>
<sequence length="265" mass="28369">VNLRIPGPTPCPEDVLQAGAQQMIDHRGPEFKDMISRVHSGLQTAFQTKNQIAILTNSGTGAMEAAIVNTLSAGDRVLSISIGVFGDRFAEIAEAYGVDVAKHKVAYGEAANPEEISKTLKSDSSIKAVLITHNETSTGVTNDLAAISQVVREHDRLLLVDAISSVGCIPVPMDAWDLDVVVTGSQKGFMVPPGLAFAAVGPRALEAAKSATLPRFYFDFSRAFSYYDQGQTPWTPAVSVMFSLDLALKKMLADGMGSVYEKHAR</sequence>
<dbReference type="AlphaFoldDB" id="A0A382ARD7"/>
<dbReference type="FunFam" id="3.40.640.10:FF:000027">
    <property type="entry name" value="Serine--pyruvate aminotransferase, mitochondrial"/>
    <property type="match status" value="1"/>
</dbReference>
<dbReference type="PANTHER" id="PTHR21152:SF40">
    <property type="entry name" value="ALANINE--GLYOXYLATE AMINOTRANSFERASE"/>
    <property type="match status" value="1"/>
</dbReference>
<reference evidence="7" key="1">
    <citation type="submission" date="2018-05" db="EMBL/GenBank/DDBJ databases">
        <authorList>
            <person name="Lanie J.A."/>
            <person name="Ng W.-L."/>
            <person name="Kazmierczak K.M."/>
            <person name="Andrzejewski T.M."/>
            <person name="Davidsen T.M."/>
            <person name="Wayne K.J."/>
            <person name="Tettelin H."/>
            <person name="Glass J.I."/>
            <person name="Rusch D."/>
            <person name="Podicherti R."/>
            <person name="Tsui H.-C.T."/>
            <person name="Winkler M.E."/>
        </authorList>
    </citation>
    <scope>NUCLEOTIDE SEQUENCE</scope>
</reference>
<dbReference type="Gene3D" id="3.40.640.10">
    <property type="entry name" value="Type I PLP-dependent aspartate aminotransferase-like (Major domain)"/>
    <property type="match status" value="1"/>
</dbReference>
<gene>
    <name evidence="7" type="ORF">METZ01_LOCUS156974</name>
</gene>
<dbReference type="GO" id="GO:0005777">
    <property type="term" value="C:peroxisome"/>
    <property type="evidence" value="ECO:0007669"/>
    <property type="project" value="TreeGrafter"/>
</dbReference>
<evidence type="ECO:0000256" key="3">
    <source>
        <dbReference type="ARBA" id="ARBA00022576"/>
    </source>
</evidence>
<comment type="similarity">
    <text evidence="2">Belongs to the class-V pyridoxal-phosphate-dependent aminotransferase family.</text>
</comment>
<dbReference type="GO" id="GO:0008453">
    <property type="term" value="F:alanine-glyoxylate transaminase activity"/>
    <property type="evidence" value="ECO:0007669"/>
    <property type="project" value="TreeGrafter"/>
</dbReference>
<evidence type="ECO:0000256" key="1">
    <source>
        <dbReference type="ARBA" id="ARBA00001933"/>
    </source>
</evidence>
<dbReference type="SUPFAM" id="SSF53383">
    <property type="entry name" value="PLP-dependent transferases"/>
    <property type="match status" value="1"/>
</dbReference>
<feature type="non-terminal residue" evidence="7">
    <location>
        <position position="265"/>
    </location>
</feature>
<dbReference type="Pfam" id="PF00266">
    <property type="entry name" value="Aminotran_5"/>
    <property type="match status" value="1"/>
</dbReference>
<comment type="cofactor">
    <cofactor evidence="1">
        <name>pyridoxal 5'-phosphate</name>
        <dbReference type="ChEBI" id="CHEBI:597326"/>
    </cofactor>
</comment>